<geneLocation type="plasmid" evidence="1">
    <name>unnamed2</name>
</geneLocation>
<keyword evidence="1" id="KW-0614">Plasmid</keyword>
<dbReference type="AlphaFoldDB" id="A0A4P7LKB7"/>
<proteinExistence type="predicted"/>
<evidence type="ECO:0000313" key="2">
    <source>
        <dbReference type="Proteomes" id="UP000295294"/>
    </source>
</evidence>
<reference evidence="1 2" key="1">
    <citation type="submission" date="2019-03" db="EMBL/GenBank/DDBJ databases">
        <title>Efficiently degradation of phenoxyalkanoic acid herbicides by Cupriavidus oxalaticus strain X32.</title>
        <authorList>
            <person name="Sheng X."/>
        </authorList>
    </citation>
    <scope>NUCLEOTIDE SEQUENCE [LARGE SCALE GENOMIC DNA]</scope>
    <source>
        <strain evidence="1 2">X32</strain>
        <plasmid evidence="1 2">unnamed2</plasmid>
    </source>
</reference>
<dbReference type="Proteomes" id="UP000295294">
    <property type="component" value="Plasmid unnamed2"/>
</dbReference>
<dbReference type="RefSeq" id="WP_135707189.1">
    <property type="nucleotide sequence ID" value="NZ_CP038637.1"/>
</dbReference>
<sequence length="137" mass="14506">MTKILTDPFCIQFNANLAAFEGDLSRAMPYAARAERETLVKLVAGLTVVLQFAAGKAPATGELNTVLATRLGNGYSWLNCLQFLAGARAREALGKHDALLRQLVAPALIDFGQAALPTMPETVGAIMADARTSSSRA</sequence>
<organism evidence="1 2">
    <name type="scientific">Cupriavidus oxalaticus</name>
    <dbReference type="NCBI Taxonomy" id="96344"/>
    <lineage>
        <taxon>Bacteria</taxon>
        <taxon>Pseudomonadati</taxon>
        <taxon>Pseudomonadota</taxon>
        <taxon>Betaproteobacteria</taxon>
        <taxon>Burkholderiales</taxon>
        <taxon>Burkholderiaceae</taxon>
        <taxon>Cupriavidus</taxon>
    </lineage>
</organism>
<dbReference type="KEGG" id="cox:E0W60_33725"/>
<accession>A0A4P7LKB7</accession>
<gene>
    <name evidence="1" type="ORF">E0W60_33725</name>
</gene>
<protein>
    <submittedName>
        <fullName evidence="1">Uncharacterized protein</fullName>
    </submittedName>
</protein>
<name>A0A4P7LKB7_9BURK</name>
<evidence type="ECO:0000313" key="1">
    <source>
        <dbReference type="EMBL" id="QBY56018.1"/>
    </source>
</evidence>
<dbReference type="EMBL" id="CP038637">
    <property type="protein sequence ID" value="QBY56018.1"/>
    <property type="molecule type" value="Genomic_DNA"/>
</dbReference>